<feature type="transmembrane region" description="Helical" evidence="1">
    <location>
        <begin position="60"/>
        <end position="88"/>
    </location>
</feature>
<dbReference type="Gene3D" id="3.30.2010.10">
    <property type="entry name" value="Metalloproteases ('zincins'), catalytic domain"/>
    <property type="match status" value="1"/>
</dbReference>
<dbReference type="PANTHER" id="PTHR34978:SF3">
    <property type="entry name" value="SLR0241 PROTEIN"/>
    <property type="match status" value="1"/>
</dbReference>
<reference evidence="3 4" key="1">
    <citation type="submission" date="2018-07" db="EMBL/GenBank/DDBJ databases">
        <title>Lottiidibacillus patelloidae gen. nov., sp. nov., isolated from the intestinal tract of a marine limpet and the reclassification of B. taeanensis BH030017T, B. algicola KMM 3737T and B. hwajinpoensis SW-72T as genus Lottiidibacillus.</title>
        <authorList>
            <person name="Liu R."/>
            <person name="Huang Z."/>
        </authorList>
    </citation>
    <scope>NUCLEOTIDE SEQUENCE [LARGE SCALE GENOMIC DNA]</scope>
    <source>
        <strain evidence="3 4">BH030017</strain>
    </source>
</reference>
<dbReference type="EMBL" id="QOCW01000021">
    <property type="protein sequence ID" value="RBW68387.1"/>
    <property type="molecule type" value="Genomic_DNA"/>
</dbReference>
<proteinExistence type="predicted"/>
<dbReference type="Proteomes" id="UP000253314">
    <property type="component" value="Unassembled WGS sequence"/>
</dbReference>
<dbReference type="RefSeq" id="WP_113807286.1">
    <property type="nucleotide sequence ID" value="NZ_QOCW01000021.1"/>
</dbReference>
<evidence type="ECO:0000259" key="2">
    <source>
        <dbReference type="Pfam" id="PF05569"/>
    </source>
</evidence>
<feature type="transmembrane region" description="Helical" evidence="1">
    <location>
        <begin position="265"/>
        <end position="284"/>
    </location>
</feature>
<feature type="domain" description="Peptidase M56" evidence="2">
    <location>
        <begin position="65"/>
        <end position="228"/>
    </location>
</feature>
<feature type="transmembrane region" description="Helical" evidence="1">
    <location>
        <begin position="168"/>
        <end position="190"/>
    </location>
</feature>
<accession>A0A366XR65</accession>
<name>A0A366XR65_9BACI</name>
<keyword evidence="1" id="KW-0472">Membrane</keyword>
<dbReference type="CDD" id="cd07326">
    <property type="entry name" value="M56_BlaR1_MecR1_like"/>
    <property type="match status" value="1"/>
</dbReference>
<dbReference type="PANTHER" id="PTHR34978">
    <property type="entry name" value="POSSIBLE SENSOR-TRANSDUCER PROTEIN BLAR"/>
    <property type="match status" value="1"/>
</dbReference>
<evidence type="ECO:0000313" key="3">
    <source>
        <dbReference type="EMBL" id="RBW68387.1"/>
    </source>
</evidence>
<keyword evidence="1" id="KW-0812">Transmembrane</keyword>
<dbReference type="OrthoDB" id="2448482at2"/>
<evidence type="ECO:0000256" key="1">
    <source>
        <dbReference type="SAM" id="Phobius"/>
    </source>
</evidence>
<dbReference type="InterPro" id="IPR008756">
    <property type="entry name" value="Peptidase_M56"/>
</dbReference>
<dbReference type="AlphaFoldDB" id="A0A366XR65"/>
<keyword evidence="1" id="KW-1133">Transmembrane helix</keyword>
<dbReference type="InterPro" id="IPR052173">
    <property type="entry name" value="Beta-lactam_resp_regulator"/>
</dbReference>
<protein>
    <recommendedName>
        <fullName evidence="2">Peptidase M56 domain-containing protein</fullName>
    </recommendedName>
</protein>
<dbReference type="Pfam" id="PF05569">
    <property type="entry name" value="Peptidase_M56"/>
    <property type="match status" value="1"/>
</dbReference>
<sequence length="285" mass="33318">MMWWKKKSVYLLALSTLLAAFVWFQMAMFLAHTIFGVTIKLNLFNFCLSFFKEYSIYYNLASLVMNIIIIFTLLITVVKISMQFILLYQFKKRISFLKDRELSTFYSEKFQVNKEIYVVRSNQYLAFTMGIRSPSIVLSTALIDLLEEEELTAVIEHETFHQHNHDPFMIFILQVIAQSLWFIPLTKWCYINYKIIREILADEYAIQKMGSEIGLSSALLKLIKHRLSAKVAPIVVQFSGESVNYRLQQLVEPKRSIPVKMKPRTVLISIYVMILFLGMVVMTLA</sequence>
<organism evidence="3 4">
    <name type="scientific">Bacillus taeanensis</name>
    <dbReference type="NCBI Taxonomy" id="273032"/>
    <lineage>
        <taxon>Bacteria</taxon>
        <taxon>Bacillati</taxon>
        <taxon>Bacillota</taxon>
        <taxon>Bacilli</taxon>
        <taxon>Bacillales</taxon>
        <taxon>Bacillaceae</taxon>
        <taxon>Bacillus</taxon>
    </lineage>
</organism>
<evidence type="ECO:0000313" key="4">
    <source>
        <dbReference type="Proteomes" id="UP000253314"/>
    </source>
</evidence>
<gene>
    <name evidence="3" type="ORF">DS031_17155</name>
</gene>
<keyword evidence="4" id="KW-1185">Reference proteome</keyword>
<comment type="caution">
    <text evidence="3">The sequence shown here is derived from an EMBL/GenBank/DDBJ whole genome shotgun (WGS) entry which is preliminary data.</text>
</comment>